<feature type="compositionally biased region" description="Basic and acidic residues" evidence="1">
    <location>
        <begin position="1"/>
        <end position="26"/>
    </location>
</feature>
<reference evidence="3 4" key="1">
    <citation type="submission" date="2019-05" db="EMBL/GenBank/DDBJ databases">
        <title>Another draft genome of Portunus trituberculatus and its Hox gene families provides insights of decapod evolution.</title>
        <authorList>
            <person name="Jeong J.-H."/>
            <person name="Song I."/>
            <person name="Kim S."/>
            <person name="Choi T."/>
            <person name="Kim D."/>
            <person name="Ryu S."/>
            <person name="Kim W."/>
        </authorList>
    </citation>
    <scope>NUCLEOTIDE SEQUENCE [LARGE SCALE GENOMIC DNA]</scope>
    <source>
        <tissue evidence="3">Muscle</tissue>
    </source>
</reference>
<evidence type="ECO:0000256" key="1">
    <source>
        <dbReference type="SAM" id="MobiDB-lite"/>
    </source>
</evidence>
<dbReference type="AlphaFoldDB" id="A0A5B7E6K6"/>
<feature type="region of interest" description="Disordered" evidence="1">
    <location>
        <begin position="1"/>
        <end position="28"/>
    </location>
</feature>
<protein>
    <submittedName>
        <fullName evidence="3">Uncharacterized protein</fullName>
    </submittedName>
</protein>
<keyword evidence="2" id="KW-0472">Membrane</keyword>
<sequence length="179" mass="20870">MKTNQRERMKKLNERRREKEGKDLSHSSHHNLKVWYQEHVPNDGVPRQCRQQITNDTYITVTYSTCDDNDTPVTLRHLVDDAGKERDLIERQRRTRYVSYSERTGRQRRMRYVASLVLNFFCTSLMSLKAVFKLEDGADSSPGSLVFVLRIFINTPLESQKPSMLLGSYQGVPILGFID</sequence>
<comment type="caution">
    <text evidence="3">The sequence shown here is derived from an EMBL/GenBank/DDBJ whole genome shotgun (WGS) entry which is preliminary data.</text>
</comment>
<organism evidence="3 4">
    <name type="scientific">Portunus trituberculatus</name>
    <name type="common">Swimming crab</name>
    <name type="synonym">Neptunus trituberculatus</name>
    <dbReference type="NCBI Taxonomy" id="210409"/>
    <lineage>
        <taxon>Eukaryota</taxon>
        <taxon>Metazoa</taxon>
        <taxon>Ecdysozoa</taxon>
        <taxon>Arthropoda</taxon>
        <taxon>Crustacea</taxon>
        <taxon>Multicrustacea</taxon>
        <taxon>Malacostraca</taxon>
        <taxon>Eumalacostraca</taxon>
        <taxon>Eucarida</taxon>
        <taxon>Decapoda</taxon>
        <taxon>Pleocyemata</taxon>
        <taxon>Brachyura</taxon>
        <taxon>Eubrachyura</taxon>
        <taxon>Portunoidea</taxon>
        <taxon>Portunidae</taxon>
        <taxon>Portuninae</taxon>
        <taxon>Portunus</taxon>
    </lineage>
</organism>
<keyword evidence="2" id="KW-1133">Transmembrane helix</keyword>
<dbReference type="EMBL" id="VSRR010002006">
    <property type="protein sequence ID" value="MPC29049.1"/>
    <property type="molecule type" value="Genomic_DNA"/>
</dbReference>
<evidence type="ECO:0000313" key="4">
    <source>
        <dbReference type="Proteomes" id="UP000324222"/>
    </source>
</evidence>
<name>A0A5B7E6K6_PORTR</name>
<feature type="transmembrane region" description="Helical" evidence="2">
    <location>
        <begin position="112"/>
        <end position="132"/>
    </location>
</feature>
<dbReference type="Proteomes" id="UP000324222">
    <property type="component" value="Unassembled WGS sequence"/>
</dbReference>
<keyword evidence="2" id="KW-0812">Transmembrane</keyword>
<evidence type="ECO:0000256" key="2">
    <source>
        <dbReference type="SAM" id="Phobius"/>
    </source>
</evidence>
<evidence type="ECO:0000313" key="3">
    <source>
        <dbReference type="EMBL" id="MPC29049.1"/>
    </source>
</evidence>
<proteinExistence type="predicted"/>
<keyword evidence="4" id="KW-1185">Reference proteome</keyword>
<accession>A0A5B7E6K6</accession>
<gene>
    <name evidence="3" type="ORF">E2C01_022266</name>
</gene>